<protein>
    <recommendedName>
        <fullName evidence="4">Microtubule-associated protein 9</fullName>
    </recommendedName>
</protein>
<reference evidence="2" key="1">
    <citation type="submission" date="2021-01" db="EMBL/GenBank/DDBJ databases">
        <authorList>
            <person name="Zahm M."/>
            <person name="Roques C."/>
            <person name="Cabau C."/>
            <person name="Klopp C."/>
            <person name="Donnadieu C."/>
            <person name="Jouanno E."/>
            <person name="Lampietro C."/>
            <person name="Louis A."/>
            <person name="Herpin A."/>
            <person name="Echchiki A."/>
            <person name="Berthelot C."/>
            <person name="Parey E."/>
            <person name="Roest-Crollius H."/>
            <person name="Braasch I."/>
            <person name="Postlethwait J."/>
            <person name="Bobe J."/>
            <person name="Montfort J."/>
            <person name="Bouchez O."/>
            <person name="Begum T."/>
            <person name="Mejri S."/>
            <person name="Adams A."/>
            <person name="Chen W.-J."/>
            <person name="Guiguen Y."/>
        </authorList>
    </citation>
    <scope>NUCLEOTIDE SEQUENCE</scope>
    <source>
        <tissue evidence="2">Blood</tissue>
    </source>
</reference>
<evidence type="ECO:0008006" key="4">
    <source>
        <dbReference type="Google" id="ProtNLM"/>
    </source>
</evidence>
<feature type="region of interest" description="Disordered" evidence="1">
    <location>
        <begin position="1"/>
        <end position="25"/>
    </location>
</feature>
<evidence type="ECO:0000313" key="2">
    <source>
        <dbReference type="EMBL" id="KAI1887456.1"/>
    </source>
</evidence>
<comment type="caution">
    <text evidence="2">The sequence shown here is derived from an EMBL/GenBank/DDBJ whole genome shotgun (WGS) entry which is preliminary data.</text>
</comment>
<dbReference type="Proteomes" id="UP000829720">
    <property type="component" value="Unassembled WGS sequence"/>
</dbReference>
<feature type="compositionally biased region" description="Polar residues" evidence="1">
    <location>
        <begin position="460"/>
        <end position="487"/>
    </location>
</feature>
<evidence type="ECO:0000256" key="1">
    <source>
        <dbReference type="SAM" id="MobiDB-lite"/>
    </source>
</evidence>
<dbReference type="EMBL" id="JAERUA010000018">
    <property type="protein sequence ID" value="KAI1887456.1"/>
    <property type="molecule type" value="Genomic_DNA"/>
</dbReference>
<dbReference type="OrthoDB" id="8956542at2759"/>
<accession>A0A8T3CSX7</accession>
<dbReference type="PANTHER" id="PTHR14739">
    <property type="entry name" value="MICROTUBULE-ASSOCIATED PROTEIN 9"/>
    <property type="match status" value="1"/>
</dbReference>
<keyword evidence="3" id="KW-1185">Reference proteome</keyword>
<feature type="compositionally biased region" description="Polar residues" evidence="1">
    <location>
        <begin position="204"/>
        <end position="219"/>
    </location>
</feature>
<feature type="compositionally biased region" description="Polar residues" evidence="1">
    <location>
        <begin position="102"/>
        <end position="111"/>
    </location>
</feature>
<feature type="region of interest" description="Disordered" evidence="1">
    <location>
        <begin position="83"/>
        <end position="487"/>
    </location>
</feature>
<feature type="compositionally biased region" description="Polar residues" evidence="1">
    <location>
        <begin position="393"/>
        <end position="417"/>
    </location>
</feature>
<dbReference type="GO" id="GO:0000281">
    <property type="term" value="P:mitotic cytokinesis"/>
    <property type="evidence" value="ECO:0007669"/>
    <property type="project" value="InterPro"/>
</dbReference>
<gene>
    <name evidence="2" type="ORF">AGOR_G00190490</name>
</gene>
<dbReference type="GO" id="GO:0090307">
    <property type="term" value="P:mitotic spindle assembly"/>
    <property type="evidence" value="ECO:0007669"/>
    <property type="project" value="TreeGrafter"/>
</dbReference>
<feature type="compositionally biased region" description="Basic and acidic residues" evidence="1">
    <location>
        <begin position="336"/>
        <end position="347"/>
    </location>
</feature>
<feature type="compositionally biased region" description="Basic and acidic residues" evidence="1">
    <location>
        <begin position="287"/>
        <end position="314"/>
    </location>
</feature>
<feature type="region of interest" description="Disordered" evidence="1">
    <location>
        <begin position="578"/>
        <end position="656"/>
    </location>
</feature>
<dbReference type="GO" id="GO:1902412">
    <property type="term" value="P:regulation of mitotic cytokinesis"/>
    <property type="evidence" value="ECO:0007669"/>
    <property type="project" value="TreeGrafter"/>
</dbReference>
<feature type="compositionally biased region" description="Low complexity" evidence="1">
    <location>
        <begin position="361"/>
        <end position="372"/>
    </location>
</feature>
<feature type="compositionally biased region" description="Basic and acidic residues" evidence="1">
    <location>
        <begin position="253"/>
        <end position="280"/>
    </location>
</feature>
<name>A0A8T3CSX7_9TELE</name>
<dbReference type="GO" id="GO:0008017">
    <property type="term" value="F:microtubule binding"/>
    <property type="evidence" value="ECO:0007669"/>
    <property type="project" value="TreeGrafter"/>
</dbReference>
<sequence>MSDEDLSTTLAYKKSPKTSKRTSFQDELQAAISARARRSNMEENYSYGDDFEEDDALEELLNFRKSRMEMFKAGKKKAVDFQLSDTSEDRKALSKTRKRVSFESTGWNSSPILGGPSDSRNFDRDEQENGANGSSIESPTSSRRDRSRPKSVQFCLSDRTLSDSPPPLLSGRSEETQEGGTSTEDYWGAASLERLETDPDGESQESVTNGLSHEATSSWRKQEAVTRWKKQETLTGWKRQEAVTDEASQEPTPGEKRQVTVTDGKRQETVTNAKRLEKVSGRHKRKDTPAAEEHEGRAGREKQLPVPQPRERSLKTPASDSDLKEEFPKPRPRQRVLKEENDTEKGSVVEQEAPLSTTNTSSVSIPLSSASSAGEVETFREPSPQWTEEDGQSILSGFSHLISSVGEQPSDAYSRSSEASDVRDFTGRDEPDSKQEYGSTSFEDYQEDDGNSLDGNGSGQSHVTEKSQNSGSLTQSMMRPKSAQTAESRYLGTLKVLDQFASQTSPQPEMADSVRATVYQQWLKSKKKVLHETLKVKKQEEQMLEEKKQQEAISRKEDAKASFTAWSKKKEEVIKAKAKEKQDLMKKQQQEIDEKQEKKETAKKQVFEKWKKDQDKHLKEKHRKQKLEEEQLRLKKEEEAEERKKDSISTFSKWYL</sequence>
<organism evidence="2 3">
    <name type="scientific">Albula goreensis</name>
    <dbReference type="NCBI Taxonomy" id="1534307"/>
    <lineage>
        <taxon>Eukaryota</taxon>
        <taxon>Metazoa</taxon>
        <taxon>Chordata</taxon>
        <taxon>Craniata</taxon>
        <taxon>Vertebrata</taxon>
        <taxon>Euteleostomi</taxon>
        <taxon>Actinopterygii</taxon>
        <taxon>Neopterygii</taxon>
        <taxon>Teleostei</taxon>
        <taxon>Albuliformes</taxon>
        <taxon>Albulidae</taxon>
        <taxon>Albula</taxon>
    </lineage>
</organism>
<evidence type="ECO:0000313" key="3">
    <source>
        <dbReference type="Proteomes" id="UP000829720"/>
    </source>
</evidence>
<feature type="compositionally biased region" description="Basic and acidic residues" evidence="1">
    <location>
        <begin position="578"/>
        <end position="618"/>
    </location>
</feature>
<proteinExistence type="predicted"/>
<feature type="compositionally biased region" description="Basic and acidic residues" evidence="1">
    <location>
        <begin position="626"/>
        <end position="647"/>
    </location>
</feature>
<dbReference type="GO" id="GO:0000235">
    <property type="term" value="C:astral microtubule"/>
    <property type="evidence" value="ECO:0007669"/>
    <property type="project" value="TreeGrafter"/>
</dbReference>
<feature type="compositionally biased region" description="Basic and acidic residues" evidence="1">
    <location>
        <begin position="418"/>
        <end position="435"/>
    </location>
</feature>
<dbReference type="PANTHER" id="PTHR14739:SF9">
    <property type="entry name" value="MICROTUBULE-ASSOCIATED PROTEIN 9"/>
    <property type="match status" value="1"/>
</dbReference>
<feature type="compositionally biased region" description="Basic and acidic residues" evidence="1">
    <location>
        <begin position="220"/>
        <end position="242"/>
    </location>
</feature>
<dbReference type="InterPro" id="IPR026106">
    <property type="entry name" value="MAP9"/>
</dbReference>
<dbReference type="AlphaFoldDB" id="A0A8T3CSX7"/>